<dbReference type="SUPFAM" id="SSF54736">
    <property type="entry name" value="ClpS-like"/>
    <property type="match status" value="1"/>
</dbReference>
<dbReference type="Gene3D" id="2.10.110.30">
    <property type="match status" value="1"/>
</dbReference>
<feature type="compositionally biased region" description="Low complexity" evidence="11">
    <location>
        <begin position="1132"/>
        <end position="1148"/>
    </location>
</feature>
<dbReference type="SMART" id="SM00396">
    <property type="entry name" value="ZnF_UBR1"/>
    <property type="match status" value="1"/>
</dbReference>
<dbReference type="Pfam" id="PF22960">
    <property type="entry name" value="WHD_UBR1"/>
    <property type="match status" value="1"/>
</dbReference>
<evidence type="ECO:0000256" key="1">
    <source>
        <dbReference type="ARBA" id="ARBA00000900"/>
    </source>
</evidence>
<dbReference type="RefSeq" id="XP_032821083.1">
    <property type="nucleotide sequence ID" value="XM_032965192.1"/>
</dbReference>
<sequence>MTEAELSSALRDEAFSRDAAWVWQRDGGSSLQQHILSHLARFVPGIHRTCGGFEAATRTRPSVPEGSTPGTPSTSSSTSSSSSSNATPGGTPETPNAVTATPGGDSETADGGNDADEGLGGQGELLVRRVLLDPLGWFLCGEDPEAGFPRLQLSNRPAQLCGHVFRSGEPTYSCRECAADPTCVLCMDCFQQSVHRTHRYRMSTSGGGGVCDCGDREAWRTGPHCSMHSPGHADAAATVGVGVLPDGVEERARTLFPVLLQYAIDALTWDPSSGPLLRDFHPQTHTDEVYHCVLYNDEVHTFNDVIGCLVVAIGCSEREAFSLASAVDRQGRKSVYCGSQQVCEEIKRIIVGRSSPRRGQKALRTEVESASLFAHQTFATRLLAWLNHICETCEGLRVLVCEALLSGGDASPVCMLMLQDSRLWKGARSVHYDLIMGSLLLEAEYKRHFAIVFTRNYRRLQQDFLDDDHERNLSVTSLSVQVFTVPTLARYLVMEEDALSILVKTMREQLQELMGGNGALHPDRTDSVQLRRALHTFGDLKFILIARPSEWSDALRIKFLAGFQEFMTFLQVLQGIEAVTRQLSQHVEMDPEWDVAYSLELAVTHAITMMQGWCASNAAVLVESYALCVRVLQSSGAVPRNAAATPVRLALCGHSLLSMPYLVSRQPVSTHLPMTRFLAGLYAMVSHTGVMSSYPEMNLLESVEPQDLAELPLRCLVLLAQVNAGMWRRNGFSLANQMYHYHSAMCRQEMFDKDVLMLQIAASRMDPDEFLLLLLCRFELINVFKTATRHSGHRADTTSKDQLQQNSFLLEELLQLIIWILAERFVPGVSAVTAEQVTRHEVVHQLAIKPMTHSELSKALPENENDETGMEAIIDDVAVFRKPGLTGRGVYELRPECTAEYNPFFYHYRRSEQSKAEEAQKKLKKLKGEDSALPPPVPPPLCPMFEGLLRLLHCDTFVCMLACVLHWAAKPSGQPCSEAALQRALHLMGLALMEEQKQLQQAGEGHEADVSFCFLHKATRSGSPPDSAHSLLAQLQALQAASHLENEKDMIAWTLKLFATVRMLRERTSQTPGSSMDEQTQKDVRRDSGERDKQERKRKAEAARKRREKIMAQMSAMQRSFMEENRALFEQAGGAAAAQGSTETDGSSEFGGGSSGCDGATAEPGGVCVGPRRASRPAERRVLSCILCQEEQEVRADGAAMVLAALVQHSTVLARPHATSDPAAPPLTAAAADAEPDKFDPLLVTAGLPVGVHSGSCGHVMHAHCWQRYYEPTQVRERRQFRQRMPMDTETGEFLCPLCEGISNAVVPVLPAPCSSQQLAHSGEEVEALVEQLKLSRWLEVVCLRIAGLRQLLNRKPDNLEDKGDVQAPQPPASLPEGFRSILNYGVRPMPQYSESLCGMVQTFSMALYRASVSAHPNDQDPRVPTLAWHTCAFTIMALESNLRADMKPLFGSLPSRQVECLRSLVRLAEAQYSMVSSAEVVQGHVLRLFSVLIPDPQGEDSPCLLDVDLTHLLLCATLAFPALYHEEGAPLRPSPVAASVNELHLVTLVTMAHVLQVLLTAATVAPTPTTEDAMEVDEEVGYGEEEVQAVEELCVRLQQLTAGAYASRVPASRLARSVRAGVAPFLRCAATFFCLLHDSPPPPQLREASGLEFETLCRYLALPTNLASLFQIHGACIDSLLRSWCSAPGVTRLLKGARSAVTFPREENRLVSLPDDYSQLINRASLYTCPNGGAEGDAARSMALCLLCGASLCSLSLCCQTTLGSRTVGACTLHALRCGGGVGIFLRVRECQVLLLANRTRGCFMEAPYLDDYGETDQGLHRGNPLHLCPERLAGLQRLWLEHGVLHSIGHSQESQHLAYSWELF</sequence>
<dbReference type="InterPro" id="IPR014719">
    <property type="entry name" value="Ribosomal_bL12_C/ClpS-like"/>
</dbReference>
<comment type="similarity">
    <text evidence="8 10">Belongs to the E3 ubiquitin-protein ligase UBR1-like family.</text>
</comment>
<dbReference type="SUPFAM" id="SSF46785">
    <property type="entry name" value="Winged helix' DNA-binding domain"/>
    <property type="match status" value="1"/>
</dbReference>
<evidence type="ECO:0000259" key="12">
    <source>
        <dbReference type="PROSITE" id="PS51157"/>
    </source>
</evidence>
<dbReference type="KEGG" id="pmrn:116948482"/>
<proteinExistence type="inferred from homology"/>
<evidence type="ECO:0000256" key="6">
    <source>
        <dbReference type="ARBA" id="ARBA00022786"/>
    </source>
</evidence>
<keyword evidence="4 10" id="KW-0479">Metal-binding</keyword>
<keyword evidence="3 10" id="KW-0808">Transferase</keyword>
<dbReference type="EC" id="2.3.2.27" evidence="10"/>
<keyword evidence="7 10" id="KW-0862">Zinc</keyword>
<feature type="region of interest" description="Disordered" evidence="11">
    <location>
        <begin position="1066"/>
        <end position="1107"/>
    </location>
</feature>
<dbReference type="GO" id="GO:0008270">
    <property type="term" value="F:zinc ion binding"/>
    <property type="evidence" value="ECO:0007669"/>
    <property type="project" value="UniProtKB-UniRule"/>
</dbReference>
<gene>
    <name evidence="14" type="primary">LOC116948482</name>
</gene>
<dbReference type="GO" id="GO:0061630">
    <property type="term" value="F:ubiquitin protein ligase activity"/>
    <property type="evidence" value="ECO:0007669"/>
    <property type="project" value="UniProtKB-UniRule"/>
</dbReference>
<evidence type="ECO:0000313" key="13">
    <source>
        <dbReference type="Proteomes" id="UP001318040"/>
    </source>
</evidence>
<evidence type="ECO:0000256" key="7">
    <source>
        <dbReference type="ARBA" id="ARBA00022833"/>
    </source>
</evidence>
<dbReference type="InterPro" id="IPR003126">
    <property type="entry name" value="Znf_UBR"/>
</dbReference>
<dbReference type="PANTHER" id="PTHR21497:SF24">
    <property type="entry name" value="E3 UBIQUITIN-PROTEIN LIGASE UBR1"/>
    <property type="match status" value="1"/>
</dbReference>
<dbReference type="InterPro" id="IPR055194">
    <property type="entry name" value="UBR1-like_WH"/>
</dbReference>
<keyword evidence="13" id="KW-1185">Reference proteome</keyword>
<organism evidence="13 14">
    <name type="scientific">Petromyzon marinus</name>
    <name type="common">Sea lamprey</name>
    <dbReference type="NCBI Taxonomy" id="7757"/>
    <lineage>
        <taxon>Eukaryota</taxon>
        <taxon>Metazoa</taxon>
        <taxon>Chordata</taxon>
        <taxon>Craniata</taxon>
        <taxon>Vertebrata</taxon>
        <taxon>Cyclostomata</taxon>
        <taxon>Hyperoartia</taxon>
        <taxon>Petromyzontiformes</taxon>
        <taxon>Petromyzontidae</taxon>
        <taxon>Petromyzon</taxon>
    </lineage>
</organism>
<reference evidence="14" key="1">
    <citation type="submission" date="2025-08" db="UniProtKB">
        <authorList>
            <consortium name="RefSeq"/>
        </authorList>
    </citation>
    <scope>IDENTIFICATION</scope>
    <source>
        <tissue evidence="14">Sperm</tissue>
    </source>
</reference>
<dbReference type="InterPro" id="IPR044046">
    <property type="entry name" value="E3_ligase_UBR-like_C"/>
</dbReference>
<dbReference type="GO" id="GO:0000151">
    <property type="term" value="C:ubiquitin ligase complex"/>
    <property type="evidence" value="ECO:0007669"/>
    <property type="project" value="TreeGrafter"/>
</dbReference>
<dbReference type="PROSITE" id="PS51157">
    <property type="entry name" value="ZF_UBR"/>
    <property type="match status" value="1"/>
</dbReference>
<feature type="region of interest" description="Disordered" evidence="11">
    <location>
        <begin position="56"/>
        <end position="120"/>
    </location>
</feature>
<protein>
    <recommendedName>
        <fullName evidence="10">E3 ubiquitin-protein ligase</fullName>
        <ecNumber evidence="10">2.3.2.27</ecNumber>
    </recommendedName>
</protein>
<dbReference type="GO" id="GO:0071596">
    <property type="term" value="P:ubiquitin-dependent protein catabolic process via the N-end rule pathway"/>
    <property type="evidence" value="ECO:0007669"/>
    <property type="project" value="UniProtKB-UniRule"/>
</dbReference>
<evidence type="ECO:0000256" key="5">
    <source>
        <dbReference type="ARBA" id="ARBA00022771"/>
    </source>
</evidence>
<dbReference type="InterPro" id="IPR003769">
    <property type="entry name" value="ClpS_core"/>
</dbReference>
<evidence type="ECO:0000256" key="4">
    <source>
        <dbReference type="ARBA" id="ARBA00022723"/>
    </source>
</evidence>
<comment type="function">
    <text evidence="10">Ubiquitin ligase protein which is a component of the N-end rule pathway. Recognizes and binds to proteins bearing specific N-terminal residues that are destabilizing according to the N-end rule, leading to their ubiquitination and subsequent degradation.</text>
</comment>
<dbReference type="Gene3D" id="1.10.10.2670">
    <property type="entry name" value="E3 ubiquitin-protein ligase"/>
    <property type="match status" value="1"/>
</dbReference>
<dbReference type="Pfam" id="PF02207">
    <property type="entry name" value="zf-UBR"/>
    <property type="match status" value="1"/>
</dbReference>
<feature type="compositionally biased region" description="Low complexity" evidence="11">
    <location>
        <begin position="61"/>
        <end position="92"/>
    </location>
</feature>
<dbReference type="GO" id="GO:0016567">
    <property type="term" value="P:protein ubiquitination"/>
    <property type="evidence" value="ECO:0007669"/>
    <property type="project" value="UniProtKB-UniRule"/>
</dbReference>
<feature type="region of interest" description="Disordered" evidence="11">
    <location>
        <begin position="1132"/>
        <end position="1174"/>
    </location>
</feature>
<feature type="zinc finger region" description="UBR-type" evidence="9">
    <location>
        <begin position="159"/>
        <end position="230"/>
    </location>
</feature>
<evidence type="ECO:0000256" key="9">
    <source>
        <dbReference type="PROSITE-ProRule" id="PRU00508"/>
    </source>
</evidence>
<dbReference type="InterPro" id="IPR036390">
    <property type="entry name" value="WH_DNA-bd_sf"/>
</dbReference>
<accession>A0AAJ7TN76</accession>
<dbReference type="GO" id="GO:0005737">
    <property type="term" value="C:cytoplasm"/>
    <property type="evidence" value="ECO:0007669"/>
    <property type="project" value="TreeGrafter"/>
</dbReference>
<keyword evidence="6 10" id="KW-0833">Ubl conjugation pathway</keyword>
<feature type="compositionally biased region" description="Polar residues" evidence="11">
    <location>
        <begin position="1069"/>
        <end position="1078"/>
    </location>
</feature>
<name>A0AAJ7TN76_PETMA</name>
<dbReference type="Proteomes" id="UP001318040">
    <property type="component" value="Chromosome 33"/>
</dbReference>
<dbReference type="Gene3D" id="3.30.1390.10">
    <property type="match status" value="1"/>
</dbReference>
<feature type="compositionally biased region" description="Basic and acidic residues" evidence="11">
    <location>
        <begin position="1079"/>
        <end position="1103"/>
    </location>
</feature>
<evidence type="ECO:0000256" key="3">
    <source>
        <dbReference type="ARBA" id="ARBA00022679"/>
    </source>
</evidence>
<dbReference type="InterPro" id="IPR039164">
    <property type="entry name" value="UBR1-like"/>
</dbReference>
<comment type="pathway">
    <text evidence="2 10">Protein modification; protein ubiquitination.</text>
</comment>
<evidence type="ECO:0000313" key="14">
    <source>
        <dbReference type="RefSeq" id="XP_032821083.1"/>
    </source>
</evidence>
<keyword evidence="5 10" id="KW-0863">Zinc-finger</keyword>
<dbReference type="Pfam" id="PF18995">
    <property type="entry name" value="PRT6_C"/>
    <property type="match status" value="1"/>
</dbReference>
<dbReference type="FunFam" id="2.10.110.30:FF:000001">
    <property type="entry name" value="E3 ubiquitin-protein ligase UBR2 isoform 1"/>
    <property type="match status" value="1"/>
</dbReference>
<evidence type="ECO:0000256" key="10">
    <source>
        <dbReference type="RuleBase" id="RU366018"/>
    </source>
</evidence>
<comment type="catalytic activity">
    <reaction evidence="1 10">
        <text>S-ubiquitinyl-[E2 ubiquitin-conjugating enzyme]-L-cysteine + [acceptor protein]-L-lysine = [E2 ubiquitin-conjugating enzyme]-L-cysteine + N(6)-ubiquitinyl-[acceptor protein]-L-lysine.</text>
        <dbReference type="EC" id="2.3.2.27"/>
    </reaction>
</comment>
<evidence type="ECO:0000256" key="8">
    <source>
        <dbReference type="ARBA" id="ARBA00046341"/>
    </source>
</evidence>
<dbReference type="Pfam" id="PF02617">
    <property type="entry name" value="ClpS"/>
    <property type="match status" value="1"/>
</dbReference>
<evidence type="ECO:0000256" key="11">
    <source>
        <dbReference type="SAM" id="MobiDB-lite"/>
    </source>
</evidence>
<dbReference type="PANTHER" id="PTHR21497">
    <property type="entry name" value="UBIQUITIN LIGASE E3 ALPHA-RELATED"/>
    <property type="match status" value="1"/>
</dbReference>
<feature type="domain" description="UBR-type" evidence="12">
    <location>
        <begin position="159"/>
        <end position="230"/>
    </location>
</feature>
<dbReference type="InterPro" id="IPR042065">
    <property type="entry name" value="E3_ELL-like"/>
</dbReference>
<evidence type="ECO:0000256" key="2">
    <source>
        <dbReference type="ARBA" id="ARBA00004906"/>
    </source>
</evidence>